<dbReference type="Gene3D" id="2.120.10.30">
    <property type="entry name" value="TolB, C-terminal domain"/>
    <property type="match status" value="1"/>
</dbReference>
<keyword evidence="3" id="KW-0998">Cell outer membrane</keyword>
<dbReference type="EMBL" id="JAUKPO010000003">
    <property type="protein sequence ID" value="MDO1446186.1"/>
    <property type="molecule type" value="Genomic_DNA"/>
</dbReference>
<evidence type="ECO:0000256" key="1">
    <source>
        <dbReference type="ARBA" id="ARBA00004442"/>
    </source>
</evidence>
<sequence length="677" mass="75388">MRNKLLSFLPFLRQIILFLLIQNAAAPLFAQSSKRILKEAGEYFESGDYINALPIYLEYLKADPEHPQANFNTGICYLQTIHEHKAVAYLQKAYAKMPAIHPDIHRYLGEAYQYNHQFKEAIDAFKAYKAIAVKTLTKDLSLLPILERRIYECQNGLTYLDKPVKAQIDNIGPIINSKYAEYAPVISADESVLVFTSRRAGSTGGFVAIDDNQYYEDIYISIKSNGKWAEPKNIQEINTDKHDACIALSSDGKQLFIYKDSRGGDIYVSRFDALKNIWSKPQSLGETVNTKYQEPSVSMTADGNTIYFSSNRPGGLGGLDIYMSHKDAKGNWGEAINLGAPINTPYDDDAPFIHPDGQNLYFSSRGHAGMGGYDIYRCSMETNGKWSVPENIGYPINTSGDDTYFVLSADNRHGYYASAKEGGLGEKDIYIISMPKRETLASATGSAIKIEKKIEIKSLPLDQPAIKPTAGATTILSGYITDAFTKESLEAEIVLVNNENSEVISEQVSDSAGFYKTVMLSGKNYGFSVQKEGYLFHSENYDIPASEGFQEITLNVELKKVSVGSRIILRNIFFDFDKATLKKESTAELEKLLSIMNEVPTLKIEVSGHTDNKGSADYNKKLSERRAKAVVDYLVAKGVSPERLGYAGYGMGRPLVSNDDETGRQLNRRTEFEITGK</sequence>
<name>A0ABT8R3E6_9BACT</name>
<dbReference type="InterPro" id="IPR011990">
    <property type="entry name" value="TPR-like_helical_dom_sf"/>
</dbReference>
<dbReference type="Gene3D" id="3.30.1330.60">
    <property type="entry name" value="OmpA-like domain"/>
    <property type="match status" value="1"/>
</dbReference>
<dbReference type="PANTHER" id="PTHR30329:SF21">
    <property type="entry name" value="LIPOPROTEIN YIAD-RELATED"/>
    <property type="match status" value="1"/>
</dbReference>
<keyword evidence="7" id="KW-1185">Reference proteome</keyword>
<dbReference type="RefSeq" id="WP_302036987.1">
    <property type="nucleotide sequence ID" value="NZ_JAUKPO010000003.1"/>
</dbReference>
<reference evidence="6" key="1">
    <citation type="submission" date="2023-07" db="EMBL/GenBank/DDBJ databases">
        <title>The genome sequence of Rhodocytophaga aerolata KACC 12507.</title>
        <authorList>
            <person name="Zhang X."/>
        </authorList>
    </citation>
    <scope>NUCLEOTIDE SEQUENCE</scope>
    <source>
        <strain evidence="6">KACC 12507</strain>
    </source>
</reference>
<dbReference type="InterPro" id="IPR011659">
    <property type="entry name" value="WD40"/>
</dbReference>
<dbReference type="PROSITE" id="PS51123">
    <property type="entry name" value="OMPA_2"/>
    <property type="match status" value="1"/>
</dbReference>
<proteinExistence type="predicted"/>
<evidence type="ECO:0000256" key="2">
    <source>
        <dbReference type="ARBA" id="ARBA00023136"/>
    </source>
</evidence>
<dbReference type="PROSITE" id="PS01068">
    <property type="entry name" value="OMPA_1"/>
    <property type="match status" value="1"/>
</dbReference>
<evidence type="ECO:0000259" key="5">
    <source>
        <dbReference type="PROSITE" id="PS51123"/>
    </source>
</evidence>
<accession>A0ABT8R3E6</accession>
<dbReference type="InterPro" id="IPR006690">
    <property type="entry name" value="OMPA-like_CS"/>
</dbReference>
<comment type="caution">
    <text evidence="6">The sequence shown here is derived from an EMBL/GenBank/DDBJ whole genome shotgun (WGS) entry which is preliminary data.</text>
</comment>
<dbReference type="Gene3D" id="2.60.40.1120">
    <property type="entry name" value="Carboxypeptidase-like, regulatory domain"/>
    <property type="match status" value="1"/>
</dbReference>
<comment type="subcellular location">
    <subcellularLocation>
        <location evidence="1">Cell outer membrane</location>
    </subcellularLocation>
</comment>
<dbReference type="PRINTS" id="PR01021">
    <property type="entry name" value="OMPADOMAIN"/>
</dbReference>
<dbReference type="InterPro" id="IPR036737">
    <property type="entry name" value="OmpA-like_sf"/>
</dbReference>
<dbReference type="InterPro" id="IPR011042">
    <property type="entry name" value="6-blade_b-propeller_TolB-like"/>
</dbReference>
<evidence type="ECO:0000313" key="7">
    <source>
        <dbReference type="Proteomes" id="UP001168528"/>
    </source>
</evidence>
<dbReference type="PANTHER" id="PTHR30329">
    <property type="entry name" value="STATOR ELEMENT OF FLAGELLAR MOTOR COMPLEX"/>
    <property type="match status" value="1"/>
</dbReference>
<dbReference type="Proteomes" id="UP001168528">
    <property type="component" value="Unassembled WGS sequence"/>
</dbReference>
<dbReference type="SUPFAM" id="SSF48452">
    <property type="entry name" value="TPR-like"/>
    <property type="match status" value="1"/>
</dbReference>
<feature type="domain" description="OmpA-like" evidence="5">
    <location>
        <begin position="561"/>
        <end position="677"/>
    </location>
</feature>
<dbReference type="Gene3D" id="1.25.40.10">
    <property type="entry name" value="Tetratricopeptide repeat domain"/>
    <property type="match status" value="1"/>
</dbReference>
<evidence type="ECO:0000313" key="6">
    <source>
        <dbReference type="EMBL" id="MDO1446186.1"/>
    </source>
</evidence>
<dbReference type="SUPFAM" id="SSF103088">
    <property type="entry name" value="OmpA-like"/>
    <property type="match status" value="1"/>
</dbReference>
<dbReference type="InterPro" id="IPR006665">
    <property type="entry name" value="OmpA-like"/>
</dbReference>
<evidence type="ECO:0000256" key="3">
    <source>
        <dbReference type="ARBA" id="ARBA00023237"/>
    </source>
</evidence>
<keyword evidence="2 4" id="KW-0472">Membrane</keyword>
<dbReference type="CDD" id="cd07185">
    <property type="entry name" value="OmpA_C-like"/>
    <property type="match status" value="1"/>
</dbReference>
<protein>
    <submittedName>
        <fullName evidence="6">OmpA family protein</fullName>
    </submittedName>
</protein>
<gene>
    <name evidence="6" type="ORF">Q0590_07980</name>
</gene>
<dbReference type="InterPro" id="IPR050330">
    <property type="entry name" value="Bact_OuterMem_StrucFunc"/>
</dbReference>
<dbReference type="SUPFAM" id="SSF82171">
    <property type="entry name" value="DPP6 N-terminal domain-like"/>
    <property type="match status" value="1"/>
</dbReference>
<organism evidence="6 7">
    <name type="scientific">Rhodocytophaga aerolata</name>
    <dbReference type="NCBI Taxonomy" id="455078"/>
    <lineage>
        <taxon>Bacteria</taxon>
        <taxon>Pseudomonadati</taxon>
        <taxon>Bacteroidota</taxon>
        <taxon>Cytophagia</taxon>
        <taxon>Cytophagales</taxon>
        <taxon>Rhodocytophagaceae</taxon>
        <taxon>Rhodocytophaga</taxon>
    </lineage>
</organism>
<evidence type="ECO:0000256" key="4">
    <source>
        <dbReference type="PROSITE-ProRule" id="PRU00473"/>
    </source>
</evidence>
<dbReference type="InterPro" id="IPR006664">
    <property type="entry name" value="OMP_bac"/>
</dbReference>
<dbReference type="Pfam" id="PF07676">
    <property type="entry name" value="PD40"/>
    <property type="match status" value="4"/>
</dbReference>
<dbReference type="Pfam" id="PF00691">
    <property type="entry name" value="OmpA"/>
    <property type="match status" value="1"/>
</dbReference>